<dbReference type="EMBL" id="KB007811">
    <property type="protein sequence ID" value="ELR24681.1"/>
    <property type="molecule type" value="Genomic_DNA"/>
</dbReference>
<dbReference type="KEGG" id="acan:ACA1_173080"/>
<keyword evidence="4" id="KW-1185">Reference proteome</keyword>
<dbReference type="Pfam" id="PF02845">
    <property type="entry name" value="CUE"/>
    <property type="match status" value="1"/>
</dbReference>
<dbReference type="SUPFAM" id="SSF46934">
    <property type="entry name" value="UBA-like"/>
    <property type="match status" value="1"/>
</dbReference>
<dbReference type="GO" id="GO:0043130">
    <property type="term" value="F:ubiquitin binding"/>
    <property type="evidence" value="ECO:0007669"/>
    <property type="project" value="InterPro"/>
</dbReference>
<evidence type="ECO:0000259" key="2">
    <source>
        <dbReference type="PROSITE" id="PS51140"/>
    </source>
</evidence>
<dbReference type="InterPro" id="IPR003892">
    <property type="entry name" value="CUE"/>
</dbReference>
<dbReference type="Proteomes" id="UP000011083">
    <property type="component" value="Unassembled WGS sequence"/>
</dbReference>
<sequence>MGDAAEKASPEEEEQREDVAMDEWAMEERERDEAKVSEQEENVLLPLLKSMFPHVNDKVIAEVMEASGGDGDMAIDLLMYTFSLASAL</sequence>
<dbReference type="GeneID" id="14925705"/>
<organism evidence="3 4">
    <name type="scientific">Acanthamoeba castellanii (strain ATCC 30010 / Neff)</name>
    <dbReference type="NCBI Taxonomy" id="1257118"/>
    <lineage>
        <taxon>Eukaryota</taxon>
        <taxon>Amoebozoa</taxon>
        <taxon>Discosea</taxon>
        <taxon>Longamoebia</taxon>
        <taxon>Centramoebida</taxon>
        <taxon>Acanthamoebidae</taxon>
        <taxon>Acanthamoeba</taxon>
    </lineage>
</organism>
<feature type="region of interest" description="Disordered" evidence="1">
    <location>
        <begin position="1"/>
        <end position="38"/>
    </location>
</feature>
<evidence type="ECO:0000313" key="3">
    <source>
        <dbReference type="EMBL" id="ELR24681.1"/>
    </source>
</evidence>
<protein>
    <recommendedName>
        <fullName evidence="2">CUE domain-containing protein</fullName>
    </recommendedName>
</protein>
<feature type="compositionally biased region" description="Acidic residues" evidence="1">
    <location>
        <begin position="11"/>
        <end position="25"/>
    </location>
</feature>
<reference evidence="3 4" key="1">
    <citation type="journal article" date="2013" name="Genome Biol.">
        <title>Genome of Acanthamoeba castellanii highlights extensive lateral gene transfer and early evolution of tyrosine kinase signaling.</title>
        <authorList>
            <person name="Clarke M."/>
            <person name="Lohan A.J."/>
            <person name="Liu B."/>
            <person name="Lagkouvardos I."/>
            <person name="Roy S."/>
            <person name="Zafar N."/>
            <person name="Bertelli C."/>
            <person name="Schilde C."/>
            <person name="Kianianmomeni A."/>
            <person name="Burglin T.R."/>
            <person name="Frech C."/>
            <person name="Turcotte B."/>
            <person name="Kopec K.O."/>
            <person name="Synnott J.M."/>
            <person name="Choo C."/>
            <person name="Paponov I."/>
            <person name="Finkler A."/>
            <person name="Soon Heng Tan C."/>
            <person name="Hutchins A.P."/>
            <person name="Weinmeier T."/>
            <person name="Rattei T."/>
            <person name="Chu J.S."/>
            <person name="Gimenez G."/>
            <person name="Irimia M."/>
            <person name="Rigden D.J."/>
            <person name="Fitzpatrick D.A."/>
            <person name="Lorenzo-Morales J."/>
            <person name="Bateman A."/>
            <person name="Chiu C.H."/>
            <person name="Tang P."/>
            <person name="Hegemann P."/>
            <person name="Fromm H."/>
            <person name="Raoult D."/>
            <person name="Greub G."/>
            <person name="Miranda-Saavedra D."/>
            <person name="Chen N."/>
            <person name="Nash P."/>
            <person name="Ginger M.L."/>
            <person name="Horn M."/>
            <person name="Schaap P."/>
            <person name="Caler L."/>
            <person name="Loftus B."/>
        </authorList>
    </citation>
    <scope>NUCLEOTIDE SEQUENCE [LARGE SCALE GENOMIC DNA]</scope>
    <source>
        <strain evidence="3 4">Neff</strain>
    </source>
</reference>
<proteinExistence type="predicted"/>
<feature type="compositionally biased region" description="Basic and acidic residues" evidence="1">
    <location>
        <begin position="1"/>
        <end position="10"/>
    </location>
</feature>
<dbReference type="AlphaFoldDB" id="L8HJX6"/>
<dbReference type="RefSeq" id="XP_004356581.1">
    <property type="nucleotide sequence ID" value="XM_004356528.1"/>
</dbReference>
<dbReference type="InterPro" id="IPR009060">
    <property type="entry name" value="UBA-like_sf"/>
</dbReference>
<dbReference type="VEuPathDB" id="AmoebaDB:ACA1_173080"/>
<dbReference type="Gene3D" id="1.10.8.10">
    <property type="entry name" value="DNA helicase RuvA subunit, C-terminal domain"/>
    <property type="match status" value="1"/>
</dbReference>
<name>L8HJX6_ACACF</name>
<feature type="domain" description="CUE" evidence="2">
    <location>
        <begin position="40"/>
        <end position="84"/>
    </location>
</feature>
<feature type="compositionally biased region" description="Basic and acidic residues" evidence="1">
    <location>
        <begin position="26"/>
        <end position="38"/>
    </location>
</feature>
<evidence type="ECO:0000256" key="1">
    <source>
        <dbReference type="SAM" id="MobiDB-lite"/>
    </source>
</evidence>
<evidence type="ECO:0000313" key="4">
    <source>
        <dbReference type="Proteomes" id="UP000011083"/>
    </source>
</evidence>
<gene>
    <name evidence="3" type="ORF">ACA1_173080</name>
</gene>
<dbReference type="PROSITE" id="PS51140">
    <property type="entry name" value="CUE"/>
    <property type="match status" value="1"/>
</dbReference>
<accession>L8HJX6</accession>